<dbReference type="SUPFAM" id="SSF47391">
    <property type="entry name" value="Dimerization-anchoring domain of cAMP-dependent PK regulatory subunit"/>
    <property type="match status" value="1"/>
</dbReference>
<dbReference type="OrthoDB" id="252964at2759"/>
<dbReference type="InterPro" id="IPR003117">
    <property type="entry name" value="cAMP_dep_PK_reg_su_I/II_a/b"/>
</dbReference>
<dbReference type="EMBL" id="VXBW01005474">
    <property type="protein sequence ID" value="NXP10995.1"/>
    <property type="molecule type" value="Genomic_DNA"/>
</dbReference>
<dbReference type="InterPro" id="IPR047579">
    <property type="entry name" value="DD_CABYR_SP17"/>
</dbReference>
<dbReference type="PANTHER" id="PTHR10699:SF11">
    <property type="entry name" value="IGLOO, ISOFORM A"/>
    <property type="match status" value="1"/>
</dbReference>
<organism evidence="2 3">
    <name type="scientific">Thinocorus orbignyianus</name>
    <dbReference type="NCBI Taxonomy" id="161742"/>
    <lineage>
        <taxon>Eukaryota</taxon>
        <taxon>Metazoa</taxon>
        <taxon>Chordata</taxon>
        <taxon>Craniata</taxon>
        <taxon>Vertebrata</taxon>
        <taxon>Euteleostomi</taxon>
        <taxon>Archelosauria</taxon>
        <taxon>Archosauria</taxon>
        <taxon>Dinosauria</taxon>
        <taxon>Saurischia</taxon>
        <taxon>Theropoda</taxon>
        <taxon>Coelurosauria</taxon>
        <taxon>Aves</taxon>
        <taxon>Neognathae</taxon>
        <taxon>Neoaves</taxon>
        <taxon>Aequornithes</taxon>
        <taxon>Ciconiiformes</taxon>
        <taxon>Thinocoridae</taxon>
        <taxon>Thinocorus</taxon>
    </lineage>
</organism>
<evidence type="ECO:0000313" key="2">
    <source>
        <dbReference type="EMBL" id="NXP10995.1"/>
    </source>
</evidence>
<evidence type="ECO:0000313" key="3">
    <source>
        <dbReference type="Proteomes" id="UP000565698"/>
    </source>
</evidence>
<dbReference type="Gene3D" id="1.20.890.10">
    <property type="entry name" value="cAMP-dependent protein kinase regulatory subunit, dimerization-anchoring domain"/>
    <property type="match status" value="1"/>
</dbReference>
<reference evidence="2 3" key="1">
    <citation type="submission" date="2019-09" db="EMBL/GenBank/DDBJ databases">
        <title>Bird 10,000 Genomes (B10K) Project - Family phase.</title>
        <authorList>
            <person name="Zhang G."/>
        </authorList>
    </citation>
    <scope>NUCLEOTIDE SEQUENCE [LARGE SCALE GENOMIC DNA]</scope>
    <source>
        <strain evidence="2">B10K-DU-002-47</strain>
        <tissue evidence="2">Muscle</tissue>
    </source>
</reference>
<protein>
    <submittedName>
        <fullName evidence="2">SP17 protein</fullName>
    </submittedName>
</protein>
<gene>
    <name evidence="2" type="primary">Spa17</name>
    <name evidence="2" type="ORF">THIORB_R12722</name>
</gene>
<feature type="non-terminal residue" evidence="2">
    <location>
        <position position="66"/>
    </location>
</feature>
<evidence type="ECO:0000259" key="1">
    <source>
        <dbReference type="SMART" id="SM00394"/>
    </source>
</evidence>
<dbReference type="GO" id="GO:0005516">
    <property type="term" value="F:calmodulin binding"/>
    <property type="evidence" value="ECO:0007669"/>
    <property type="project" value="TreeGrafter"/>
</dbReference>
<dbReference type="Proteomes" id="UP000565698">
    <property type="component" value="Unassembled WGS sequence"/>
</dbReference>
<feature type="domain" description="RIIa" evidence="1">
    <location>
        <begin position="14"/>
        <end position="51"/>
    </location>
</feature>
<dbReference type="PANTHER" id="PTHR10699">
    <property type="entry name" value="NEUROMODULIN"/>
    <property type="match status" value="1"/>
</dbReference>
<proteinExistence type="predicted"/>
<dbReference type="SMART" id="SM00394">
    <property type="entry name" value="RIIa"/>
    <property type="match status" value="1"/>
</dbReference>
<feature type="non-terminal residue" evidence="2">
    <location>
        <position position="1"/>
    </location>
</feature>
<sequence>MSTPSANRALWLPDGFHVLLEGLALAVLRAQPADVVAFAAQHFQTMLEQRDGSSADPAAQGAQQQD</sequence>
<dbReference type="Pfam" id="PF02197">
    <property type="entry name" value="RIIa"/>
    <property type="match status" value="1"/>
</dbReference>
<keyword evidence="3" id="KW-1185">Reference proteome</keyword>
<comment type="caution">
    <text evidence="2">The sequence shown here is derived from an EMBL/GenBank/DDBJ whole genome shotgun (WGS) entry which is preliminary data.</text>
</comment>
<dbReference type="CDD" id="cd12100">
    <property type="entry name" value="DD_CABYR_SP17"/>
    <property type="match status" value="1"/>
</dbReference>
<name>A0A7L1XLB8_9AVES</name>
<accession>A0A7L1XLB8</accession>
<dbReference type="AlphaFoldDB" id="A0A7L1XLB8"/>